<dbReference type="FunFam" id="3.40.120.10:FF:000038">
    <property type="entry name" value="Phosphoacetylglucosamine mutase"/>
    <property type="match status" value="1"/>
</dbReference>
<dbReference type="InterPro" id="IPR016055">
    <property type="entry name" value="A-D-PHexomutase_a/b/a-I/II/III"/>
</dbReference>
<reference evidence="20" key="1">
    <citation type="journal article" date="2017" name="Nat. Ecol. Evol.">
        <title>Genome expansion and lineage-specific genetic innovations in the forest pathogenic fungi Armillaria.</title>
        <authorList>
            <person name="Sipos G."/>
            <person name="Prasanna A.N."/>
            <person name="Walter M.C."/>
            <person name="O'Connor E."/>
            <person name="Balint B."/>
            <person name="Krizsan K."/>
            <person name="Kiss B."/>
            <person name="Hess J."/>
            <person name="Varga T."/>
            <person name="Slot J."/>
            <person name="Riley R."/>
            <person name="Boka B."/>
            <person name="Rigling D."/>
            <person name="Barry K."/>
            <person name="Lee J."/>
            <person name="Mihaltcheva S."/>
            <person name="LaButti K."/>
            <person name="Lipzen A."/>
            <person name="Waldron R."/>
            <person name="Moloney N.M."/>
            <person name="Sperisen C."/>
            <person name="Kredics L."/>
            <person name="Vagvoelgyi C."/>
            <person name="Patrignani A."/>
            <person name="Fitzpatrick D."/>
            <person name="Nagy I."/>
            <person name="Doyle S."/>
            <person name="Anderson J.B."/>
            <person name="Grigoriev I.V."/>
            <person name="Gueldener U."/>
            <person name="Muensterkoetter M."/>
            <person name="Nagy L.G."/>
        </authorList>
    </citation>
    <scope>NUCLEOTIDE SEQUENCE [LARGE SCALE GENOMIC DNA]</scope>
    <source>
        <strain evidence="20">C18/9</strain>
    </source>
</reference>
<feature type="binding site" description="via phosphate group" evidence="14">
    <location>
        <position position="68"/>
    </location>
    <ligand>
        <name>Mg(2+)</name>
        <dbReference type="ChEBI" id="CHEBI:18420"/>
    </ligand>
</feature>
<feature type="active site" description="Phosphoserine intermediate" evidence="12">
    <location>
        <position position="68"/>
    </location>
</feature>
<protein>
    <recommendedName>
        <fullName evidence="4 11">Phosphoacetylglucosamine mutase</fullName>
        <shortName evidence="11">PAGM</shortName>
        <ecNumber evidence="4 11">5.4.2.3</ecNumber>
    </recommendedName>
    <alternativeName>
        <fullName evidence="10 11">Acetylglucosamine phosphomutase</fullName>
    </alternativeName>
    <alternativeName>
        <fullName evidence="9 11">N-acetylglucosamine-phosphate mutase</fullName>
    </alternativeName>
</protein>
<feature type="domain" description="Alpha-D-phosphohexomutase alpha/beta/alpha" evidence="16">
    <location>
        <begin position="60"/>
        <end position="89"/>
    </location>
</feature>
<dbReference type="UniPathway" id="UPA00113">
    <property type="reaction ID" value="UER00530"/>
</dbReference>
<evidence type="ECO:0000259" key="17">
    <source>
        <dbReference type="Pfam" id="PF21404"/>
    </source>
</evidence>
<dbReference type="FunFam" id="3.30.310.50:FF:000003">
    <property type="entry name" value="Phosphoacetylglucosamine mutase"/>
    <property type="match status" value="1"/>
</dbReference>
<accession>A0A284R945</accession>
<dbReference type="GO" id="GO:0006048">
    <property type="term" value="P:UDP-N-acetylglucosamine biosynthetic process"/>
    <property type="evidence" value="ECO:0007669"/>
    <property type="project" value="UniProtKB-UniRule"/>
</dbReference>
<dbReference type="EMBL" id="FUEG01000006">
    <property type="protein sequence ID" value="SJL05257.1"/>
    <property type="molecule type" value="Genomic_DNA"/>
</dbReference>
<evidence type="ECO:0000256" key="3">
    <source>
        <dbReference type="ARBA" id="ARBA00010231"/>
    </source>
</evidence>
<dbReference type="Pfam" id="PF00408">
    <property type="entry name" value="PGM_PMM_IV"/>
    <property type="match status" value="1"/>
</dbReference>
<evidence type="ECO:0000256" key="1">
    <source>
        <dbReference type="ARBA" id="ARBA00000558"/>
    </source>
</evidence>
<organism evidence="19 20">
    <name type="scientific">Armillaria ostoyae</name>
    <name type="common">Armillaria root rot fungus</name>
    <dbReference type="NCBI Taxonomy" id="47428"/>
    <lineage>
        <taxon>Eukaryota</taxon>
        <taxon>Fungi</taxon>
        <taxon>Dikarya</taxon>
        <taxon>Basidiomycota</taxon>
        <taxon>Agaricomycotina</taxon>
        <taxon>Agaricomycetes</taxon>
        <taxon>Agaricomycetidae</taxon>
        <taxon>Agaricales</taxon>
        <taxon>Marasmiineae</taxon>
        <taxon>Physalacriaceae</taxon>
        <taxon>Armillaria</taxon>
    </lineage>
</organism>
<feature type="domain" description="Alpha-D-phosphohexomutase alpha/beta/alpha" evidence="16">
    <location>
        <begin position="109"/>
        <end position="178"/>
    </location>
</feature>
<sequence length="566" mass="60837">MASLPRTLIQSLSDLHPKPENITYQYGTAGFRTLASVLDSVLFRVGIIAALRSKKLDGRTVGVMITASHNPEDDNGVKIVDPRGEMLEASWEGHATVLSNAVTSADFVSALEAFVQTAKIDLSKPTRVVYARDTRPSGPALVAALEDGFKAIGADARDAGVTTTPILHYLVRAINTKGTEDAYGVDSEEGYFTKLSTAFKKLIVSIPLKVISVNDISLQAGRPTPPPLLIDCANGVGAIAASQLSKYLGGTLPFSLANTATTTLGVLNKNCGADFVKTTQKLPPSLADKLQPGERACSLDGDADRLMYYYLDERSHFHMLDGDKIAALVAAFIVDLVKLAGLENEIKVGIVQTAYANGASTKYLLERLPVKCVPTGVKHLHHAAEHYDIGVYFEANGHGTVLFSGTTLATLKSHQPLSPAQSGALEHLISLTELINQTVGDALSDMLLVEAVLAHKSYTGVEWDSLYVDLPNRLVKVVVGDRNAFRTEDAERRLVSPPGLQQKIEELVNLYQGGRSFVRPSGTEDVVRVYAEAAIRAQADELAFRVAGLVYDEAGGDAAQRPKEFL</sequence>
<dbReference type="Pfam" id="PF21404">
    <property type="entry name" value="AMG1_III"/>
    <property type="match status" value="1"/>
</dbReference>
<proteinExistence type="inferred from homology"/>
<evidence type="ECO:0000256" key="13">
    <source>
        <dbReference type="PIRSR" id="PIRSR016408-2"/>
    </source>
</evidence>
<dbReference type="GO" id="GO:0004610">
    <property type="term" value="F:phosphoacetylglucosamine mutase activity"/>
    <property type="evidence" value="ECO:0007669"/>
    <property type="project" value="UniProtKB-UniRule"/>
</dbReference>
<evidence type="ECO:0000256" key="12">
    <source>
        <dbReference type="PIRSR" id="PIRSR016408-1"/>
    </source>
</evidence>
<feature type="binding site" evidence="14">
    <location>
        <position position="302"/>
    </location>
    <ligand>
        <name>Mg(2+)</name>
        <dbReference type="ChEBI" id="CHEBI:18420"/>
    </ligand>
</feature>
<dbReference type="Pfam" id="PF21405">
    <property type="entry name" value="AMG1_II"/>
    <property type="match status" value="1"/>
</dbReference>
<comment type="similarity">
    <text evidence="3 11">Belongs to the phosphohexose mutase family.</text>
</comment>
<dbReference type="PROSITE" id="PS00710">
    <property type="entry name" value="PGM_PMM"/>
    <property type="match status" value="1"/>
</dbReference>
<dbReference type="CDD" id="cd03086">
    <property type="entry name" value="PGM3"/>
    <property type="match status" value="1"/>
</dbReference>
<dbReference type="Gene3D" id="3.40.120.10">
    <property type="entry name" value="Alpha-D-Glucose-1,6-Bisphosphate, subunit A, domain 3"/>
    <property type="match status" value="2"/>
</dbReference>
<dbReference type="PIRSF" id="PIRSF016408">
    <property type="entry name" value="PAGM"/>
    <property type="match status" value="1"/>
</dbReference>
<dbReference type="Pfam" id="PF02878">
    <property type="entry name" value="PGM_PMM_I"/>
    <property type="match status" value="2"/>
</dbReference>
<feature type="binding site" evidence="13">
    <location>
        <begin position="394"/>
        <end position="396"/>
    </location>
    <ligand>
        <name>substrate</name>
    </ligand>
</feature>
<evidence type="ECO:0000256" key="8">
    <source>
        <dbReference type="ARBA" id="ARBA00023235"/>
    </source>
</evidence>
<keyword evidence="6 11" id="KW-0479">Metal-binding</keyword>
<evidence type="ECO:0000256" key="11">
    <source>
        <dbReference type="PIRNR" id="PIRNR016408"/>
    </source>
</evidence>
<evidence type="ECO:0000259" key="18">
    <source>
        <dbReference type="Pfam" id="PF21405"/>
    </source>
</evidence>
<evidence type="ECO:0000256" key="2">
    <source>
        <dbReference type="ARBA" id="ARBA00004865"/>
    </source>
</evidence>
<feature type="domain" description="Phosphoacetylglucosamine mutase AMG1" evidence="17">
    <location>
        <begin position="321"/>
        <end position="458"/>
    </location>
</feature>
<name>A0A284R945_ARMOS</name>
<dbReference type="GO" id="GO:0000287">
    <property type="term" value="F:magnesium ion binding"/>
    <property type="evidence" value="ECO:0007669"/>
    <property type="project" value="InterPro"/>
</dbReference>
<comment type="function">
    <text evidence="11">Catalyzes the conversion of GlcNAc-6-P into GlcNAc-1-P during the synthesis of uridine diphosphate/UDP-GlcNAc, which is a biosynthetic precursor of chitin and also supplies the amino sugars for N-linked oligosaccharides of glycoproteins.</text>
</comment>
<evidence type="ECO:0000256" key="5">
    <source>
        <dbReference type="ARBA" id="ARBA00022553"/>
    </source>
</evidence>
<dbReference type="GO" id="GO:0005975">
    <property type="term" value="P:carbohydrate metabolic process"/>
    <property type="evidence" value="ECO:0007669"/>
    <property type="project" value="InterPro"/>
</dbReference>
<dbReference type="EC" id="5.4.2.3" evidence="4 11"/>
<dbReference type="InterPro" id="IPR016657">
    <property type="entry name" value="PAGM"/>
</dbReference>
<evidence type="ECO:0000256" key="4">
    <source>
        <dbReference type="ARBA" id="ARBA00012731"/>
    </source>
</evidence>
<dbReference type="InterPro" id="IPR005844">
    <property type="entry name" value="A-D-PHexomutase_a/b/a-I"/>
</dbReference>
<comment type="catalytic activity">
    <reaction evidence="1 11">
        <text>N-acetyl-alpha-D-glucosamine 1-phosphate = N-acetyl-D-glucosamine 6-phosphate</text>
        <dbReference type="Rhea" id="RHEA:23804"/>
        <dbReference type="ChEBI" id="CHEBI:57513"/>
        <dbReference type="ChEBI" id="CHEBI:57776"/>
        <dbReference type="EC" id="5.4.2.3"/>
    </reaction>
</comment>
<feature type="binding site" evidence="13">
    <location>
        <position position="528"/>
    </location>
    <ligand>
        <name>substrate</name>
    </ligand>
</feature>
<dbReference type="SUPFAM" id="SSF55957">
    <property type="entry name" value="Phosphoglucomutase, C-terminal domain"/>
    <property type="match status" value="1"/>
</dbReference>
<evidence type="ECO:0000256" key="10">
    <source>
        <dbReference type="ARBA" id="ARBA00032065"/>
    </source>
</evidence>
<dbReference type="Gene3D" id="3.30.310.50">
    <property type="entry name" value="Alpha-D-phosphohexomutase, C-terminal domain"/>
    <property type="match status" value="1"/>
</dbReference>
<keyword evidence="7 11" id="KW-0460">Magnesium</keyword>
<comment type="pathway">
    <text evidence="2 11">Nucleotide-sugar biosynthesis; UDP-N-acetyl-alpha-D-glucosamine biosynthesis; N-acetyl-alpha-D-glucosamine 1-phosphate from alpha-D-glucosamine 6-phosphate (route I): step 2/2.</text>
</comment>
<dbReference type="PANTHER" id="PTHR45955:SF1">
    <property type="entry name" value="PHOSPHOACETYLGLUCOSAMINE MUTASE"/>
    <property type="match status" value="1"/>
</dbReference>
<feature type="domain" description="Phosphoacetylglucosamine mutase AMG1" evidence="18">
    <location>
        <begin position="224"/>
        <end position="306"/>
    </location>
</feature>
<keyword evidence="20" id="KW-1185">Reference proteome</keyword>
<gene>
    <name evidence="19" type="ORF">ARMOST_08623</name>
</gene>
<feature type="binding site" evidence="14">
    <location>
        <position position="300"/>
    </location>
    <ligand>
        <name>Mg(2+)</name>
        <dbReference type="ChEBI" id="CHEBI:18420"/>
    </ligand>
</feature>
<evidence type="ECO:0000259" key="16">
    <source>
        <dbReference type="Pfam" id="PF02878"/>
    </source>
</evidence>
<keyword evidence="5" id="KW-0597">Phosphoprotein</keyword>
<dbReference type="InterPro" id="IPR036900">
    <property type="entry name" value="A-D-PHexomutase_C_sf"/>
</dbReference>
<evidence type="ECO:0000256" key="9">
    <source>
        <dbReference type="ARBA" id="ARBA00031926"/>
    </source>
</evidence>
<feature type="binding site" evidence="13">
    <location>
        <begin position="519"/>
        <end position="523"/>
    </location>
    <ligand>
        <name>substrate</name>
    </ligand>
</feature>
<evidence type="ECO:0000256" key="6">
    <source>
        <dbReference type="ARBA" id="ARBA00022723"/>
    </source>
</evidence>
<evidence type="ECO:0000313" key="19">
    <source>
        <dbReference type="EMBL" id="SJL05257.1"/>
    </source>
</evidence>
<dbReference type="InterPro" id="IPR005843">
    <property type="entry name" value="A-D-PHexomutase_C"/>
</dbReference>
<evidence type="ECO:0000313" key="20">
    <source>
        <dbReference type="Proteomes" id="UP000219338"/>
    </source>
</evidence>
<dbReference type="STRING" id="47428.A0A284R945"/>
<dbReference type="OrthoDB" id="1928at2759"/>
<comment type="cofactor">
    <cofactor evidence="11 14">
        <name>Mg(2+)</name>
        <dbReference type="ChEBI" id="CHEBI:18420"/>
    </cofactor>
    <text evidence="11 14">Binds 1 Mg(2+) ion per subunit.</text>
</comment>
<feature type="binding site" evidence="14">
    <location>
        <position position="304"/>
    </location>
    <ligand>
        <name>Mg(2+)</name>
        <dbReference type="ChEBI" id="CHEBI:18420"/>
    </ligand>
</feature>
<dbReference type="Proteomes" id="UP000219338">
    <property type="component" value="Unassembled WGS sequence"/>
</dbReference>
<dbReference type="AlphaFoldDB" id="A0A284R945"/>
<evidence type="ECO:0000256" key="14">
    <source>
        <dbReference type="PIRSR" id="PIRSR016408-3"/>
    </source>
</evidence>
<feature type="domain" description="Alpha-D-phosphohexomutase C-terminal" evidence="15">
    <location>
        <begin position="496"/>
        <end position="547"/>
    </location>
</feature>
<dbReference type="InterPro" id="IPR049022">
    <property type="entry name" value="AMG1_III"/>
</dbReference>
<dbReference type="InterPro" id="IPR016066">
    <property type="entry name" value="A-D-PHexomutase_CS"/>
</dbReference>
<dbReference type="PANTHER" id="PTHR45955">
    <property type="entry name" value="PHOSPHOACETYLGLUCOSAMINE MUTASE"/>
    <property type="match status" value="1"/>
</dbReference>
<evidence type="ECO:0000259" key="15">
    <source>
        <dbReference type="Pfam" id="PF00408"/>
    </source>
</evidence>
<dbReference type="OMA" id="VLDDGCC"/>
<dbReference type="SUPFAM" id="SSF53738">
    <property type="entry name" value="Phosphoglucomutase, first 3 domains"/>
    <property type="match status" value="3"/>
</dbReference>
<dbReference type="InterPro" id="IPR049023">
    <property type="entry name" value="AMG1_II"/>
</dbReference>
<keyword evidence="8 11" id="KW-0413">Isomerase</keyword>
<evidence type="ECO:0000256" key="7">
    <source>
        <dbReference type="ARBA" id="ARBA00022842"/>
    </source>
</evidence>